<dbReference type="Proteomes" id="UP000177869">
    <property type="component" value="Unassembled WGS sequence"/>
</dbReference>
<dbReference type="STRING" id="1801732.A2814_02690"/>
<accession>A0A1F6UQV3</accession>
<evidence type="ECO:0000313" key="2">
    <source>
        <dbReference type="Proteomes" id="UP000177869"/>
    </source>
</evidence>
<sequence length="132" mass="15852">MIYFILILFFVSLISIVFMIGRKMVLIKNGQSFVQEEFSFEIPYLKEIKILTSENIKKYEHLSLVLILRFYVRAINFSKNKYAEVKNKIRNRINQSQTSGERPEVSKFLKMISNYKHRIKEIKHKIKEEENT</sequence>
<name>A0A1F6UQV3_9BACT</name>
<organism evidence="1 2">
    <name type="scientific">Candidatus Nomurabacteria bacterium RIFCSPHIGHO2_01_FULL_38_19</name>
    <dbReference type="NCBI Taxonomy" id="1801732"/>
    <lineage>
        <taxon>Bacteria</taxon>
        <taxon>Candidatus Nomuraibacteriota</taxon>
    </lineage>
</organism>
<reference evidence="1 2" key="1">
    <citation type="journal article" date="2016" name="Nat. Commun.">
        <title>Thousands of microbial genomes shed light on interconnected biogeochemical processes in an aquifer system.</title>
        <authorList>
            <person name="Anantharaman K."/>
            <person name="Brown C.T."/>
            <person name="Hug L.A."/>
            <person name="Sharon I."/>
            <person name="Castelle C.J."/>
            <person name="Probst A.J."/>
            <person name="Thomas B.C."/>
            <person name="Singh A."/>
            <person name="Wilkins M.J."/>
            <person name="Karaoz U."/>
            <person name="Brodie E.L."/>
            <person name="Williams K.H."/>
            <person name="Hubbard S.S."/>
            <person name="Banfield J.F."/>
        </authorList>
    </citation>
    <scope>NUCLEOTIDE SEQUENCE [LARGE SCALE GENOMIC DNA]</scope>
</reference>
<dbReference type="AlphaFoldDB" id="A0A1F6UQV3"/>
<protein>
    <submittedName>
        <fullName evidence="1">Uncharacterized protein</fullName>
    </submittedName>
</protein>
<comment type="caution">
    <text evidence="1">The sequence shown here is derived from an EMBL/GenBank/DDBJ whole genome shotgun (WGS) entry which is preliminary data.</text>
</comment>
<dbReference type="EMBL" id="MFTI01000026">
    <property type="protein sequence ID" value="OGI59750.1"/>
    <property type="molecule type" value="Genomic_DNA"/>
</dbReference>
<evidence type="ECO:0000313" key="1">
    <source>
        <dbReference type="EMBL" id="OGI59750.1"/>
    </source>
</evidence>
<proteinExistence type="predicted"/>
<gene>
    <name evidence="1" type="ORF">A2814_02690</name>
</gene>